<dbReference type="InterPro" id="IPR003010">
    <property type="entry name" value="C-N_Hydrolase"/>
</dbReference>
<comment type="similarity">
    <text evidence="8">Belongs to the CN hydrolase family. Apolipoprotein N-acyltransferase subfamily.</text>
</comment>
<dbReference type="PROSITE" id="PS50263">
    <property type="entry name" value="CN_HYDROLASE"/>
    <property type="match status" value="1"/>
</dbReference>
<dbReference type="PANTHER" id="PTHR38686:SF1">
    <property type="entry name" value="APOLIPOPROTEIN N-ACYLTRANSFERASE"/>
    <property type="match status" value="1"/>
</dbReference>
<evidence type="ECO:0000256" key="8">
    <source>
        <dbReference type="HAMAP-Rule" id="MF_01148"/>
    </source>
</evidence>
<comment type="caution">
    <text evidence="10">The sequence shown here is derived from an EMBL/GenBank/DDBJ whole genome shotgun (WGS) entry which is preliminary data.</text>
</comment>
<gene>
    <name evidence="8" type="primary">lnt</name>
    <name evidence="10" type="ORF">A5771_11525</name>
</gene>
<dbReference type="RefSeq" id="WP_064855663.1">
    <property type="nucleotide sequence ID" value="NZ_LZIM01000019.1"/>
</dbReference>
<dbReference type="Gene3D" id="3.60.110.10">
    <property type="entry name" value="Carbon-nitrogen hydrolase"/>
    <property type="match status" value="1"/>
</dbReference>
<feature type="transmembrane region" description="Helical" evidence="8">
    <location>
        <begin position="173"/>
        <end position="198"/>
    </location>
</feature>
<feature type="transmembrane region" description="Helical" evidence="8">
    <location>
        <begin position="52"/>
        <end position="69"/>
    </location>
</feature>
<feature type="transmembrane region" description="Helical" evidence="8">
    <location>
        <begin position="522"/>
        <end position="540"/>
    </location>
</feature>
<dbReference type="AlphaFoldDB" id="A0A1A2EIU2"/>
<evidence type="ECO:0000256" key="2">
    <source>
        <dbReference type="ARBA" id="ARBA00022475"/>
    </source>
</evidence>
<dbReference type="UniPathway" id="UPA00666"/>
<feature type="transmembrane region" description="Helical" evidence="8">
    <location>
        <begin position="133"/>
        <end position="153"/>
    </location>
</feature>
<dbReference type="InterPro" id="IPR004563">
    <property type="entry name" value="Apolipo_AcylTrfase"/>
</dbReference>
<keyword evidence="2 8" id="KW-1003">Cell membrane</keyword>
<evidence type="ECO:0000313" key="10">
    <source>
        <dbReference type="EMBL" id="OBG04419.1"/>
    </source>
</evidence>
<comment type="pathway">
    <text evidence="8">Protein modification; lipoprotein biosynthesis (N-acyl transfer).</text>
</comment>
<feature type="domain" description="CN hydrolase" evidence="9">
    <location>
        <begin position="253"/>
        <end position="509"/>
    </location>
</feature>
<dbReference type="GO" id="GO:0005886">
    <property type="term" value="C:plasma membrane"/>
    <property type="evidence" value="ECO:0007669"/>
    <property type="project" value="UniProtKB-SubCell"/>
</dbReference>
<keyword evidence="3 8" id="KW-0808">Transferase</keyword>
<dbReference type="HAMAP" id="MF_01148">
    <property type="entry name" value="Lnt"/>
    <property type="match status" value="1"/>
</dbReference>
<evidence type="ECO:0000256" key="1">
    <source>
        <dbReference type="ARBA" id="ARBA00004651"/>
    </source>
</evidence>
<evidence type="ECO:0000256" key="7">
    <source>
        <dbReference type="ARBA" id="ARBA00023315"/>
    </source>
</evidence>
<comment type="subcellular location">
    <subcellularLocation>
        <location evidence="1 8">Cell membrane</location>
        <topology evidence="1 8">Multi-pass membrane protein</topology>
    </subcellularLocation>
</comment>
<evidence type="ECO:0000256" key="5">
    <source>
        <dbReference type="ARBA" id="ARBA00022989"/>
    </source>
</evidence>
<protein>
    <recommendedName>
        <fullName evidence="8">Apolipoprotein N-acyltransferase</fullName>
        <shortName evidence="8">ALP N-acyltransferase</shortName>
        <ecNumber evidence="8">2.3.1.269</ecNumber>
    </recommendedName>
</protein>
<dbReference type="Pfam" id="PF20154">
    <property type="entry name" value="LNT_N"/>
    <property type="match status" value="1"/>
</dbReference>
<evidence type="ECO:0000256" key="4">
    <source>
        <dbReference type="ARBA" id="ARBA00022692"/>
    </source>
</evidence>
<dbReference type="OrthoDB" id="9804277at2"/>
<dbReference type="InterPro" id="IPR045378">
    <property type="entry name" value="LNT_N"/>
</dbReference>
<keyword evidence="4 8" id="KW-0812">Transmembrane</keyword>
<dbReference type="EC" id="2.3.1.269" evidence="8"/>
<proteinExistence type="inferred from homology"/>
<dbReference type="GO" id="GO:0042158">
    <property type="term" value="P:lipoprotein biosynthetic process"/>
    <property type="evidence" value="ECO:0007669"/>
    <property type="project" value="UniProtKB-UniRule"/>
</dbReference>
<dbReference type="Proteomes" id="UP000093985">
    <property type="component" value="Unassembled WGS sequence"/>
</dbReference>
<organism evidence="10 11">
    <name type="scientific">Mycolicibacter sinensis (strain JDM601)</name>
    <name type="common">Mycobacterium sinense</name>
    <dbReference type="NCBI Taxonomy" id="875328"/>
    <lineage>
        <taxon>Bacteria</taxon>
        <taxon>Bacillati</taxon>
        <taxon>Actinomycetota</taxon>
        <taxon>Actinomycetes</taxon>
        <taxon>Mycobacteriales</taxon>
        <taxon>Mycobacteriaceae</taxon>
        <taxon>Mycolicibacter</taxon>
    </lineage>
</organism>
<dbReference type="PANTHER" id="PTHR38686">
    <property type="entry name" value="APOLIPOPROTEIN N-ACYLTRANSFERASE"/>
    <property type="match status" value="1"/>
</dbReference>
<evidence type="ECO:0000256" key="3">
    <source>
        <dbReference type="ARBA" id="ARBA00022679"/>
    </source>
</evidence>
<dbReference type="Pfam" id="PF00795">
    <property type="entry name" value="CN_hydrolase"/>
    <property type="match status" value="1"/>
</dbReference>
<dbReference type="EMBL" id="LZIN01000069">
    <property type="protein sequence ID" value="OBG04419.1"/>
    <property type="molecule type" value="Genomic_DNA"/>
</dbReference>
<keyword evidence="7 8" id="KW-0012">Acyltransferase</keyword>
<dbReference type="InterPro" id="IPR036526">
    <property type="entry name" value="C-N_Hydrolase_sf"/>
</dbReference>
<keyword evidence="6 8" id="KW-0472">Membrane</keyword>
<reference evidence="11" key="1">
    <citation type="submission" date="2016-06" db="EMBL/GenBank/DDBJ databases">
        <authorList>
            <person name="Sutton G."/>
            <person name="Brinkac L."/>
            <person name="Sanka R."/>
            <person name="Adams M."/>
            <person name="Lau E."/>
            <person name="Mehaffy C."/>
            <person name="Tameris M."/>
            <person name="Hatherill M."/>
            <person name="Hanekom W."/>
            <person name="Mahomed H."/>
            <person name="Mcshane H."/>
        </authorList>
    </citation>
    <scope>NUCLEOTIDE SEQUENCE [LARGE SCALE GENOMIC DNA]</scope>
    <source>
        <strain evidence="11">852014-51077_SCH5608930-a</strain>
    </source>
</reference>
<evidence type="ECO:0000256" key="6">
    <source>
        <dbReference type="ARBA" id="ARBA00023136"/>
    </source>
</evidence>
<keyword evidence="10" id="KW-0449">Lipoprotein</keyword>
<dbReference type="GO" id="GO:0016410">
    <property type="term" value="F:N-acyltransferase activity"/>
    <property type="evidence" value="ECO:0007669"/>
    <property type="project" value="UniProtKB-UniRule"/>
</dbReference>
<evidence type="ECO:0000259" key="9">
    <source>
        <dbReference type="PROSITE" id="PS50263"/>
    </source>
</evidence>
<evidence type="ECO:0000313" key="11">
    <source>
        <dbReference type="Proteomes" id="UP000093985"/>
    </source>
</evidence>
<comment type="function">
    <text evidence="8">Catalyzes the phospholipid dependent N-acylation of the N-terminal cysteine of apolipoprotein, the last step in lipoprotein maturation.</text>
</comment>
<keyword evidence="5 8" id="KW-1133">Transmembrane helix</keyword>
<feature type="transmembrane region" description="Helical" evidence="8">
    <location>
        <begin position="76"/>
        <end position="97"/>
    </location>
</feature>
<sequence length="562" mass="60032">MADTAEDPATLHGPVAPNRLERLGVAAADRWAQLAATVLAGMLLRASFPPLNWWWAAILAFALLSWVLIRRATTVVGGFGYGLLCGLAFYLPLLPWVGGLVGALPWLALTLMCALFPAVFGSAAVVVRRLPGWPIWFALVWAAQEWAKSVIPFGGFPWGAVGYGQTSGPLLPLVALGGVPLLSAAVVLTGCAGTALTVEILRWLREEPPARDAGRPPAVLLPGLCICLVLLAAIVVWPGVRRSGVGAGDDPAITVAAVQGNVPRLGLDFNAQRREVLDYHVRETLRLADDVEAGRAPRPLFVIWPENASDIDPMANADAAQQITLAAQAIDAPILVGTVRAAPGWTRDNPVATNSVLVWDPHTGPGESHDKRIVQPFGEYLPWRGFFRHLSGYADRAGYFVPGHGDGVLHVAGVPVGVATCWEVIFDRAPRQSVLAGAQLLAVPSNNATFDETMSEQQLAFAKVRAVEHDRYVVVAGTTGISALIAPDGRELARTGFFEADYLDSHLRLKTSLTPATRWAPILQWVLVGAAVAGLLAAILQNSRFKRRFVGAEVKGRIGADE</sequence>
<comment type="catalytic activity">
    <reaction evidence="8">
        <text>N-terminal S-1,2-diacyl-sn-glyceryl-L-cysteinyl-[lipoprotein] + a glycerophospholipid = N-acyl-S-1,2-diacyl-sn-glyceryl-L-cysteinyl-[lipoprotein] + a 2-acyl-sn-glycero-3-phospholipid + H(+)</text>
        <dbReference type="Rhea" id="RHEA:48228"/>
        <dbReference type="Rhea" id="RHEA-COMP:14681"/>
        <dbReference type="Rhea" id="RHEA-COMP:14684"/>
        <dbReference type="ChEBI" id="CHEBI:15378"/>
        <dbReference type="ChEBI" id="CHEBI:136912"/>
        <dbReference type="ChEBI" id="CHEBI:140656"/>
        <dbReference type="ChEBI" id="CHEBI:140657"/>
        <dbReference type="ChEBI" id="CHEBI:140660"/>
        <dbReference type="EC" id="2.3.1.269"/>
    </reaction>
</comment>
<dbReference type="CDD" id="cd07571">
    <property type="entry name" value="ALP_N-acyl_transferase"/>
    <property type="match status" value="1"/>
</dbReference>
<feature type="transmembrane region" description="Helical" evidence="8">
    <location>
        <begin position="103"/>
        <end position="126"/>
    </location>
</feature>
<dbReference type="SUPFAM" id="SSF56317">
    <property type="entry name" value="Carbon-nitrogen hydrolase"/>
    <property type="match status" value="1"/>
</dbReference>
<dbReference type="NCBIfam" id="TIGR00546">
    <property type="entry name" value="lnt"/>
    <property type="match status" value="1"/>
</dbReference>
<name>A0A1A2EIU2_MYCSD</name>
<feature type="transmembrane region" description="Helical" evidence="8">
    <location>
        <begin position="219"/>
        <end position="240"/>
    </location>
</feature>
<accession>A0A1A2EIU2</accession>